<feature type="compositionally biased region" description="Basic and acidic residues" evidence="1">
    <location>
        <begin position="201"/>
        <end position="211"/>
    </location>
</feature>
<feature type="compositionally biased region" description="Basic and acidic residues" evidence="1">
    <location>
        <begin position="376"/>
        <end position="404"/>
    </location>
</feature>
<feature type="compositionally biased region" description="Polar residues" evidence="1">
    <location>
        <begin position="220"/>
        <end position="235"/>
    </location>
</feature>
<dbReference type="SUPFAM" id="SSF49265">
    <property type="entry name" value="Fibronectin type III"/>
    <property type="match status" value="1"/>
</dbReference>
<feature type="region of interest" description="Disordered" evidence="1">
    <location>
        <begin position="315"/>
        <end position="525"/>
    </location>
</feature>
<gene>
    <name evidence="3" type="ORF">MONBRDRAFT_23105</name>
</gene>
<feature type="region of interest" description="Disordered" evidence="1">
    <location>
        <begin position="262"/>
        <end position="298"/>
    </location>
</feature>
<evidence type="ECO:0000313" key="4">
    <source>
        <dbReference type="Proteomes" id="UP000001357"/>
    </source>
</evidence>
<feature type="region of interest" description="Disordered" evidence="1">
    <location>
        <begin position="1"/>
        <end position="31"/>
    </location>
</feature>
<organism evidence="3 4">
    <name type="scientific">Monosiga brevicollis</name>
    <name type="common">Choanoflagellate</name>
    <dbReference type="NCBI Taxonomy" id="81824"/>
    <lineage>
        <taxon>Eukaryota</taxon>
        <taxon>Choanoflagellata</taxon>
        <taxon>Craspedida</taxon>
        <taxon>Salpingoecidae</taxon>
        <taxon>Monosiga</taxon>
    </lineage>
</organism>
<protein>
    <recommendedName>
        <fullName evidence="2">Fibronectin type-III domain-containing protein</fullName>
    </recommendedName>
</protein>
<feature type="region of interest" description="Disordered" evidence="1">
    <location>
        <begin position="172"/>
        <end position="240"/>
    </location>
</feature>
<dbReference type="GeneID" id="5888501"/>
<keyword evidence="4" id="KW-1185">Reference proteome</keyword>
<name>A9UR73_MONBE</name>
<proteinExistence type="predicted"/>
<feature type="compositionally biased region" description="Polar residues" evidence="1">
    <location>
        <begin position="316"/>
        <end position="335"/>
    </location>
</feature>
<sequence>MPFKIRMQAPAAAGGMPGPQPAPPVNRRTSSGKVFSELLTPSQIQLKLASEATAPPDPPPAPIVQVTANAALLCWKPLRQGVGRIVLQAMPVKKAGAKANFKKFELGGKVGGCRTVLVSGCDRISSAVISGLEENRWYVFRLVVSNNYGAVEGAPSVARATGDLIKEEIKGSIRRKDRRPRRSTPDITDSRAVLAEAAEQQGKDVRAERRRSGQALDASQDAQDPNPSQAASHVSSKFEDAGSDEVLTLDHAIERGDQLPIVEDHDAPGTATQTSGQAKAQEALVEKASIDDPRDEGPEVGAAVREFTTERLAVATNRNTPISSEEANSESTTHALSLAAPIATRAASSGAPETNKKSTKSRLGAGIDTSFIDAPSKIEEQEERRRQATQMFKRENADEPERSRIFQALNPQPLWYQSRREKEELEDEEDGAHRVHVRGTGLGALDEEDISYARPIQSDQEDDGQEAESEDEDEDETGYDTDNAPDFGELQSELDELRRRRAEKEQQRRRRMKEEHERKRLQEQAQREIELEAIRAKEQEREKAEAITDADVEAAQARAAETAKYMTFAWD</sequence>
<feature type="domain" description="Fibronectin type-III" evidence="2">
    <location>
        <begin position="55"/>
        <end position="168"/>
    </location>
</feature>
<dbReference type="KEGG" id="mbr:MONBRDRAFT_23105"/>
<feature type="compositionally biased region" description="Basic and acidic residues" evidence="1">
    <location>
        <begin position="284"/>
        <end position="297"/>
    </location>
</feature>
<reference evidence="3 4" key="1">
    <citation type="journal article" date="2008" name="Nature">
        <title>The genome of the choanoflagellate Monosiga brevicollis and the origin of metazoans.</title>
        <authorList>
            <consortium name="JGI Sequencing"/>
            <person name="King N."/>
            <person name="Westbrook M.J."/>
            <person name="Young S.L."/>
            <person name="Kuo A."/>
            <person name="Abedin M."/>
            <person name="Chapman J."/>
            <person name="Fairclough S."/>
            <person name="Hellsten U."/>
            <person name="Isogai Y."/>
            <person name="Letunic I."/>
            <person name="Marr M."/>
            <person name="Pincus D."/>
            <person name="Putnam N."/>
            <person name="Rokas A."/>
            <person name="Wright K.J."/>
            <person name="Zuzow R."/>
            <person name="Dirks W."/>
            <person name="Good M."/>
            <person name="Goodstein D."/>
            <person name="Lemons D."/>
            <person name="Li W."/>
            <person name="Lyons J.B."/>
            <person name="Morris A."/>
            <person name="Nichols S."/>
            <person name="Richter D.J."/>
            <person name="Salamov A."/>
            <person name="Bork P."/>
            <person name="Lim W.A."/>
            <person name="Manning G."/>
            <person name="Miller W.T."/>
            <person name="McGinnis W."/>
            <person name="Shapiro H."/>
            <person name="Tjian R."/>
            <person name="Grigoriev I.V."/>
            <person name="Rokhsar D."/>
        </authorList>
    </citation>
    <scope>NUCLEOTIDE SEQUENCE [LARGE SCALE GENOMIC DNA]</scope>
    <source>
        <strain evidence="4">MX1 / ATCC 50154</strain>
    </source>
</reference>
<feature type="compositionally biased region" description="Basic and acidic residues" evidence="1">
    <location>
        <begin position="495"/>
        <end position="525"/>
    </location>
</feature>
<dbReference type="InterPro" id="IPR036116">
    <property type="entry name" value="FN3_sf"/>
</dbReference>
<feature type="compositionally biased region" description="Acidic residues" evidence="1">
    <location>
        <begin position="459"/>
        <end position="479"/>
    </location>
</feature>
<dbReference type="OMA" id="GKEHESH"/>
<dbReference type="EMBL" id="CH991544">
    <property type="protein sequence ID" value="EDQ92195.1"/>
    <property type="molecule type" value="Genomic_DNA"/>
</dbReference>
<dbReference type="AlphaFoldDB" id="A9UR73"/>
<dbReference type="Gene3D" id="2.60.40.10">
    <property type="entry name" value="Immunoglobulins"/>
    <property type="match status" value="1"/>
</dbReference>
<evidence type="ECO:0000313" key="3">
    <source>
        <dbReference type="EMBL" id="EDQ92195.1"/>
    </source>
</evidence>
<dbReference type="InterPro" id="IPR013783">
    <property type="entry name" value="Ig-like_fold"/>
</dbReference>
<dbReference type="RefSeq" id="XP_001743481.1">
    <property type="nucleotide sequence ID" value="XM_001743429.1"/>
</dbReference>
<evidence type="ECO:0000259" key="2">
    <source>
        <dbReference type="PROSITE" id="PS50853"/>
    </source>
</evidence>
<evidence type="ECO:0000256" key="1">
    <source>
        <dbReference type="SAM" id="MobiDB-lite"/>
    </source>
</evidence>
<dbReference type="InterPro" id="IPR003961">
    <property type="entry name" value="FN3_dom"/>
</dbReference>
<accession>A9UR73</accession>
<dbReference type="InParanoid" id="A9UR73"/>
<dbReference type="Proteomes" id="UP000001357">
    <property type="component" value="Unassembled WGS sequence"/>
</dbReference>
<dbReference type="PROSITE" id="PS50853">
    <property type="entry name" value="FN3"/>
    <property type="match status" value="1"/>
</dbReference>
<feature type="compositionally biased region" description="Basic residues" evidence="1">
    <location>
        <begin position="172"/>
        <end position="182"/>
    </location>
</feature>